<proteinExistence type="predicted"/>
<dbReference type="EMBL" id="JAUSZI010000002">
    <property type="protein sequence ID" value="MDQ1033317.1"/>
    <property type="molecule type" value="Genomic_DNA"/>
</dbReference>
<dbReference type="Proteomes" id="UP001230328">
    <property type="component" value="Unassembled WGS sequence"/>
</dbReference>
<evidence type="ECO:0000313" key="1">
    <source>
        <dbReference type="EMBL" id="MDQ1033317.1"/>
    </source>
</evidence>
<reference evidence="1 2" key="1">
    <citation type="submission" date="2023-07" db="EMBL/GenBank/DDBJ databases">
        <title>Comparative genomics of wheat-associated soil bacteria to identify genetic determinants of phenazine resistance.</title>
        <authorList>
            <person name="Mouncey N."/>
        </authorList>
    </citation>
    <scope>NUCLEOTIDE SEQUENCE [LARGE SCALE GENOMIC DNA]</scope>
    <source>
        <strain evidence="1 2">V2I4</strain>
    </source>
</reference>
<accession>A0ABU0TBY2</accession>
<keyword evidence="2" id="KW-1185">Reference proteome</keyword>
<evidence type="ECO:0000313" key="2">
    <source>
        <dbReference type="Proteomes" id="UP001230328"/>
    </source>
</evidence>
<comment type="caution">
    <text evidence="1">The sequence shown here is derived from an EMBL/GenBank/DDBJ whole genome shotgun (WGS) entry which is preliminary data.</text>
</comment>
<gene>
    <name evidence="1" type="ORF">QF035_010899</name>
</gene>
<organism evidence="1 2">
    <name type="scientific">Streptomyces umbrinus</name>
    <dbReference type="NCBI Taxonomy" id="67370"/>
    <lineage>
        <taxon>Bacteria</taxon>
        <taxon>Bacillati</taxon>
        <taxon>Actinomycetota</taxon>
        <taxon>Actinomycetes</taxon>
        <taxon>Kitasatosporales</taxon>
        <taxon>Streptomycetaceae</taxon>
        <taxon>Streptomyces</taxon>
        <taxon>Streptomyces phaeochromogenes group</taxon>
    </lineage>
</organism>
<protein>
    <submittedName>
        <fullName evidence="1">Uncharacterized protein</fullName>
    </submittedName>
</protein>
<name>A0ABU0TBY2_9ACTN</name>
<sequence>MSSRLSVMEISDFAQREAGFIRAELTDDERGDCFNTGPS</sequence>